<dbReference type="OrthoDB" id="5984255at2759"/>
<proteinExistence type="predicted"/>
<protein>
    <submittedName>
        <fullName evidence="2">Uncharacterized protein</fullName>
    </submittedName>
</protein>
<feature type="region of interest" description="Disordered" evidence="1">
    <location>
        <begin position="325"/>
        <end position="344"/>
    </location>
</feature>
<evidence type="ECO:0000313" key="2">
    <source>
        <dbReference type="EMBL" id="CAD7227377.1"/>
    </source>
</evidence>
<dbReference type="Pfam" id="PF10545">
    <property type="entry name" value="MADF_DNA_bdg"/>
    <property type="match status" value="1"/>
</dbReference>
<dbReference type="InterPro" id="IPR006578">
    <property type="entry name" value="MADF-dom"/>
</dbReference>
<dbReference type="SMART" id="SM00595">
    <property type="entry name" value="MADF"/>
    <property type="match status" value="1"/>
</dbReference>
<feature type="compositionally biased region" description="Polar residues" evidence="1">
    <location>
        <begin position="334"/>
        <end position="344"/>
    </location>
</feature>
<sequence length="344" mass="38324">MDAEDDTRNGTKIDAEDDSRNGTKIDAEDDIRRMLICLIEGHPVLYDPSLKEYQNRVAKDKAWAKIANEMSMEISAVKSLWKIIRNYANSHRERLKLPSGSAAPSDKGHKPWEYTTEIQFLLPFLGQSRIASSSLRGPSTLGSATSPTPSTIGASDIVAEAIETAELQEAVQTPNMGRTPTSRKQRNQASTSVPSKIDQYIDLMLNNREEAPEHPEMGWFRSLLSQIDLLQPLDLLNFKTEVQTLLAKYITKPTQYYRATSSTYQPSPTMSSTYQPLPTMSSTYQPLPTMSSTYQPLPTMSSTHRPLPNGDTYQLPPNVDTYQLSPNIQPPASIDSNGSSYMSL</sequence>
<name>A0A7R8W9C4_9CRUS</name>
<dbReference type="GO" id="GO:0006357">
    <property type="term" value="P:regulation of transcription by RNA polymerase II"/>
    <property type="evidence" value="ECO:0007669"/>
    <property type="project" value="TreeGrafter"/>
</dbReference>
<organism evidence="2">
    <name type="scientific">Cyprideis torosa</name>
    <dbReference type="NCBI Taxonomy" id="163714"/>
    <lineage>
        <taxon>Eukaryota</taxon>
        <taxon>Metazoa</taxon>
        <taxon>Ecdysozoa</taxon>
        <taxon>Arthropoda</taxon>
        <taxon>Crustacea</taxon>
        <taxon>Oligostraca</taxon>
        <taxon>Ostracoda</taxon>
        <taxon>Podocopa</taxon>
        <taxon>Podocopida</taxon>
        <taxon>Cytherocopina</taxon>
        <taxon>Cytheroidea</taxon>
        <taxon>Cytherideidae</taxon>
        <taxon>Cyprideis</taxon>
    </lineage>
</organism>
<dbReference type="PANTHER" id="PTHR12243:SF67">
    <property type="entry name" value="COREPRESSOR OF PANGOLIN, ISOFORM A-RELATED"/>
    <property type="match status" value="1"/>
</dbReference>
<feature type="region of interest" description="Disordered" evidence="1">
    <location>
        <begin position="1"/>
        <end position="24"/>
    </location>
</feature>
<dbReference type="GO" id="GO:0005667">
    <property type="term" value="C:transcription regulator complex"/>
    <property type="evidence" value="ECO:0007669"/>
    <property type="project" value="TreeGrafter"/>
</dbReference>
<dbReference type="AlphaFoldDB" id="A0A7R8W9C4"/>
<gene>
    <name evidence="2" type="ORF">CTOB1V02_LOCUS5285</name>
</gene>
<dbReference type="EMBL" id="OB661118">
    <property type="protein sequence ID" value="CAD7227377.1"/>
    <property type="molecule type" value="Genomic_DNA"/>
</dbReference>
<dbReference type="GO" id="GO:0005634">
    <property type="term" value="C:nucleus"/>
    <property type="evidence" value="ECO:0007669"/>
    <property type="project" value="TreeGrafter"/>
</dbReference>
<dbReference type="InterPro" id="IPR039353">
    <property type="entry name" value="TF_Adf1"/>
</dbReference>
<dbReference type="PANTHER" id="PTHR12243">
    <property type="entry name" value="MADF DOMAIN TRANSCRIPTION FACTOR"/>
    <property type="match status" value="1"/>
</dbReference>
<dbReference type="PROSITE" id="PS51029">
    <property type="entry name" value="MADF"/>
    <property type="match status" value="1"/>
</dbReference>
<feature type="compositionally biased region" description="Polar residues" evidence="1">
    <location>
        <begin position="170"/>
        <end position="180"/>
    </location>
</feature>
<evidence type="ECO:0000256" key="1">
    <source>
        <dbReference type="SAM" id="MobiDB-lite"/>
    </source>
</evidence>
<reference evidence="2" key="1">
    <citation type="submission" date="2020-11" db="EMBL/GenBank/DDBJ databases">
        <authorList>
            <person name="Tran Van P."/>
        </authorList>
    </citation>
    <scope>NUCLEOTIDE SEQUENCE</scope>
</reference>
<accession>A0A7R8W9C4</accession>
<feature type="region of interest" description="Disordered" evidence="1">
    <location>
        <begin position="168"/>
        <end position="194"/>
    </location>
</feature>